<accession>A0A1E7F0Z2</accession>
<dbReference type="OrthoDB" id="203741at2759"/>
<evidence type="ECO:0000313" key="2">
    <source>
        <dbReference type="Proteomes" id="UP000095751"/>
    </source>
</evidence>
<dbReference type="InParanoid" id="A0A1E7F0Z2"/>
<sequence>MVLFSGLKFLRNSTLKRCGCTMTIRRSFIMGRRTILAREASNNIAFYLTVSAIGAATSCWAITGTTKNNHSDASSKCQQLLLSAGTTLATTIMDTTIRTMTTRMDYLEHDPQDYDIYISNPTANDLPYLLNQFDEHGKEVWPWIWTQRNETGPHFVFVGVNIDTLDRIRRLRLTSPTYNILLIASEESIREAANEAGDPNIYDDTHCGIVSDASLKLLNVEAKILMLSDERVIAFDSLTIA</sequence>
<proteinExistence type="predicted"/>
<name>A0A1E7F0Z2_9STRA</name>
<dbReference type="AlphaFoldDB" id="A0A1E7F0Z2"/>
<reference evidence="1 2" key="1">
    <citation type="submission" date="2016-09" db="EMBL/GenBank/DDBJ databases">
        <title>Extensive genetic diversity and differential bi-allelic expression allows diatom success in the polar Southern Ocean.</title>
        <authorList>
            <consortium name="DOE Joint Genome Institute"/>
            <person name="Mock T."/>
            <person name="Otillar R.P."/>
            <person name="Strauss J."/>
            <person name="Dupont C."/>
            <person name="Frickenhaus S."/>
            <person name="Maumus F."/>
            <person name="Mcmullan M."/>
            <person name="Sanges R."/>
            <person name="Schmutz J."/>
            <person name="Toseland A."/>
            <person name="Valas R."/>
            <person name="Veluchamy A."/>
            <person name="Ward B.J."/>
            <person name="Allen A."/>
            <person name="Barry K."/>
            <person name="Falciatore A."/>
            <person name="Ferrante M."/>
            <person name="Fortunato A.E."/>
            <person name="Gloeckner G."/>
            <person name="Gruber A."/>
            <person name="Hipkin R."/>
            <person name="Janech M."/>
            <person name="Kroth P."/>
            <person name="Leese F."/>
            <person name="Lindquist E."/>
            <person name="Lyon B.R."/>
            <person name="Martin J."/>
            <person name="Mayer C."/>
            <person name="Parker M."/>
            <person name="Quesneville H."/>
            <person name="Raymond J."/>
            <person name="Uhlig C."/>
            <person name="Valentin K.U."/>
            <person name="Worden A.Z."/>
            <person name="Armbrust E.V."/>
            <person name="Bowler C."/>
            <person name="Green B."/>
            <person name="Moulton V."/>
            <person name="Van Oosterhout C."/>
            <person name="Grigoriev I."/>
        </authorList>
    </citation>
    <scope>NUCLEOTIDE SEQUENCE [LARGE SCALE GENOMIC DNA]</scope>
    <source>
        <strain evidence="1 2">CCMP1102</strain>
    </source>
</reference>
<organism evidence="1 2">
    <name type="scientific">Fragilariopsis cylindrus CCMP1102</name>
    <dbReference type="NCBI Taxonomy" id="635003"/>
    <lineage>
        <taxon>Eukaryota</taxon>
        <taxon>Sar</taxon>
        <taxon>Stramenopiles</taxon>
        <taxon>Ochrophyta</taxon>
        <taxon>Bacillariophyta</taxon>
        <taxon>Bacillariophyceae</taxon>
        <taxon>Bacillariophycidae</taxon>
        <taxon>Bacillariales</taxon>
        <taxon>Bacillariaceae</taxon>
        <taxon>Fragilariopsis</taxon>
    </lineage>
</organism>
<protein>
    <submittedName>
        <fullName evidence="1">Uncharacterized protein</fullName>
    </submittedName>
</protein>
<gene>
    <name evidence="1" type="ORF">FRACYDRAFT_263334</name>
</gene>
<keyword evidence="2" id="KW-1185">Reference proteome</keyword>
<dbReference type="EMBL" id="KV784366">
    <property type="protein sequence ID" value="OEU11871.1"/>
    <property type="molecule type" value="Genomic_DNA"/>
</dbReference>
<dbReference type="KEGG" id="fcy:FRACYDRAFT_263334"/>
<evidence type="ECO:0000313" key="1">
    <source>
        <dbReference type="EMBL" id="OEU11871.1"/>
    </source>
</evidence>
<dbReference type="Proteomes" id="UP000095751">
    <property type="component" value="Unassembled WGS sequence"/>
</dbReference>